<feature type="domain" description="DUF4178" evidence="2">
    <location>
        <begin position="276"/>
        <end position="408"/>
    </location>
</feature>
<name>A0A2G8TAI0_9BURK</name>
<keyword evidence="4" id="KW-1185">Reference proteome</keyword>
<keyword evidence="1" id="KW-0472">Membrane</keyword>
<keyword evidence="1" id="KW-0812">Transmembrane</keyword>
<gene>
    <name evidence="3" type="ORF">CR105_20995</name>
</gene>
<evidence type="ECO:0000313" key="4">
    <source>
        <dbReference type="Proteomes" id="UP000230390"/>
    </source>
</evidence>
<comment type="caution">
    <text evidence="3">The sequence shown here is derived from an EMBL/GenBank/DDBJ whole genome shotgun (WGS) entry which is preliminary data.</text>
</comment>
<reference evidence="3 4" key="1">
    <citation type="submission" date="2017-10" db="EMBL/GenBank/DDBJ databases">
        <title>Massilia psychrophilum sp. nov., a novel purple-pigmented bacterium isolated from Tianshan glacier, Xinjiang Municipality, China.</title>
        <authorList>
            <person name="Wang H."/>
        </authorList>
    </citation>
    <scope>NUCLEOTIDE SEQUENCE [LARGE SCALE GENOMIC DNA]</scope>
    <source>
        <strain evidence="3 4">JCM 30074</strain>
    </source>
</reference>
<dbReference type="InterPro" id="IPR025235">
    <property type="entry name" value="DUF4178"/>
</dbReference>
<dbReference type="OrthoDB" id="228033at2"/>
<feature type="domain" description="DUF4178" evidence="2">
    <location>
        <begin position="56"/>
        <end position="193"/>
    </location>
</feature>
<dbReference type="RefSeq" id="WP_099791834.1">
    <property type="nucleotide sequence ID" value="NZ_JBHLYV010000097.1"/>
</dbReference>
<sequence>MQIVSCPSCGAEVTFRSHASVVAVCEFCRATVMKDADAVKNLGKMSSVLEDFTPIQIGTAGVAGGRNFTVVGRIQLRYSAGMWNEWFLLFDDAGTGWLGDSSGLYTITTEAKVDGDLPAFDMIVPGRLYPIAGQRYTASEKRVAECVGGAGELPFKVGEGWQARVADFRAGASFVTLDYSDGDTPALYHGASVTLEEMRCQLLRDEEQIKASAGKYRGKLDALDCPSCGSAIKYLPGVTTALVCPACAAQLDAAGPQAQILAKGEAVSRVRTTIPLGASAKINGIDHQVIGVMVRMDDEGTEWTEYLLYNTKSAFFWLVETDDGWSRADVMSTWPSWESTGSEHVELDHVTYDKTYDYLATVRFAAGAFNWRVAVGDEVTVLEFEHGQTTLAAELTDHELTWSRSTPVAFDQVKTWFLSDFQGAAPAKAAAPASIAQKFLWWILGLNAIPLVFNFSGTIFYVVLALLAIYLPAKLFAPADKGKQ</sequence>
<proteinExistence type="predicted"/>
<evidence type="ECO:0000313" key="3">
    <source>
        <dbReference type="EMBL" id="PIL43041.1"/>
    </source>
</evidence>
<feature type="transmembrane region" description="Helical" evidence="1">
    <location>
        <begin position="439"/>
        <end position="471"/>
    </location>
</feature>
<keyword evidence="1" id="KW-1133">Transmembrane helix</keyword>
<evidence type="ECO:0000259" key="2">
    <source>
        <dbReference type="Pfam" id="PF13785"/>
    </source>
</evidence>
<evidence type="ECO:0000256" key="1">
    <source>
        <dbReference type="SAM" id="Phobius"/>
    </source>
</evidence>
<dbReference type="AlphaFoldDB" id="A0A2G8TAI0"/>
<accession>A0A2G8TAI0</accession>
<protein>
    <recommendedName>
        <fullName evidence="2">DUF4178 domain-containing protein</fullName>
    </recommendedName>
</protein>
<dbReference type="Proteomes" id="UP000230390">
    <property type="component" value="Unassembled WGS sequence"/>
</dbReference>
<organism evidence="3 4">
    <name type="scientific">Massilia eurypsychrophila</name>
    <dbReference type="NCBI Taxonomy" id="1485217"/>
    <lineage>
        <taxon>Bacteria</taxon>
        <taxon>Pseudomonadati</taxon>
        <taxon>Pseudomonadota</taxon>
        <taxon>Betaproteobacteria</taxon>
        <taxon>Burkholderiales</taxon>
        <taxon>Oxalobacteraceae</taxon>
        <taxon>Telluria group</taxon>
        <taxon>Massilia</taxon>
    </lineage>
</organism>
<dbReference type="Pfam" id="PF13785">
    <property type="entry name" value="DUF4178"/>
    <property type="match status" value="2"/>
</dbReference>
<dbReference type="EMBL" id="PDOC01000017">
    <property type="protein sequence ID" value="PIL43041.1"/>
    <property type="molecule type" value="Genomic_DNA"/>
</dbReference>